<organism evidence="1 2">
    <name type="scientific">Araneus ventricosus</name>
    <name type="common">Orbweaver spider</name>
    <name type="synonym">Epeira ventricosa</name>
    <dbReference type="NCBI Taxonomy" id="182803"/>
    <lineage>
        <taxon>Eukaryota</taxon>
        <taxon>Metazoa</taxon>
        <taxon>Ecdysozoa</taxon>
        <taxon>Arthropoda</taxon>
        <taxon>Chelicerata</taxon>
        <taxon>Arachnida</taxon>
        <taxon>Araneae</taxon>
        <taxon>Araneomorphae</taxon>
        <taxon>Entelegynae</taxon>
        <taxon>Araneoidea</taxon>
        <taxon>Araneidae</taxon>
        <taxon>Araneus</taxon>
    </lineage>
</organism>
<feature type="non-terminal residue" evidence="1">
    <location>
        <position position="62"/>
    </location>
</feature>
<dbReference type="AlphaFoldDB" id="A0A4Y2IJ51"/>
<dbReference type="EMBL" id="BGPR01002681">
    <property type="protein sequence ID" value="GBM77299.1"/>
    <property type="molecule type" value="Genomic_DNA"/>
</dbReference>
<reference evidence="1 2" key="1">
    <citation type="journal article" date="2019" name="Sci. Rep.">
        <title>Orb-weaving spider Araneus ventricosus genome elucidates the spidroin gene catalogue.</title>
        <authorList>
            <person name="Kono N."/>
            <person name="Nakamura H."/>
            <person name="Ohtoshi R."/>
            <person name="Moran D.A.P."/>
            <person name="Shinohara A."/>
            <person name="Yoshida Y."/>
            <person name="Fujiwara M."/>
            <person name="Mori M."/>
            <person name="Tomita M."/>
            <person name="Arakawa K."/>
        </authorList>
    </citation>
    <scope>NUCLEOTIDE SEQUENCE [LARGE SCALE GENOMIC DNA]</scope>
</reference>
<evidence type="ECO:0000313" key="2">
    <source>
        <dbReference type="Proteomes" id="UP000499080"/>
    </source>
</evidence>
<name>A0A4Y2IJ51_ARAVE</name>
<keyword evidence="2" id="KW-1185">Reference proteome</keyword>
<accession>A0A4Y2IJ51</accession>
<evidence type="ECO:0000313" key="1">
    <source>
        <dbReference type="EMBL" id="GBM77299.1"/>
    </source>
</evidence>
<proteinExistence type="predicted"/>
<gene>
    <name evidence="1" type="ORF">AVEN_13348_1</name>
</gene>
<protein>
    <submittedName>
        <fullName evidence="1">Uncharacterized protein</fullName>
    </submittedName>
</protein>
<sequence>MQGAPQQTNVHFKRPVLRINAHKVSFYTKSIKLYNFAIDIFPLLCTGFEIGMLTPKFTTSWR</sequence>
<dbReference type="Proteomes" id="UP000499080">
    <property type="component" value="Unassembled WGS sequence"/>
</dbReference>
<comment type="caution">
    <text evidence="1">The sequence shown here is derived from an EMBL/GenBank/DDBJ whole genome shotgun (WGS) entry which is preliminary data.</text>
</comment>